<dbReference type="EMBL" id="CADCWJ010000362">
    <property type="protein sequence ID" value="CAA9561653.1"/>
    <property type="molecule type" value="Genomic_DNA"/>
</dbReference>
<evidence type="ECO:0000313" key="1">
    <source>
        <dbReference type="EMBL" id="CAA9561653.1"/>
    </source>
</evidence>
<proteinExistence type="predicted"/>
<reference evidence="1" key="1">
    <citation type="submission" date="2020-02" db="EMBL/GenBank/DDBJ databases">
        <authorList>
            <person name="Meier V. D."/>
        </authorList>
    </citation>
    <scope>NUCLEOTIDE SEQUENCE</scope>
    <source>
        <strain evidence="1">AVDCRST_MAG87</strain>
    </source>
</reference>
<gene>
    <name evidence="1" type="ORF">AVDCRST_MAG87-1626</name>
</gene>
<organism evidence="1">
    <name type="scientific">uncultured Thermomicrobiales bacterium</name>
    <dbReference type="NCBI Taxonomy" id="1645740"/>
    <lineage>
        <taxon>Bacteria</taxon>
        <taxon>Pseudomonadati</taxon>
        <taxon>Thermomicrobiota</taxon>
        <taxon>Thermomicrobia</taxon>
        <taxon>Thermomicrobiales</taxon>
        <taxon>environmental samples</taxon>
    </lineage>
</organism>
<protein>
    <submittedName>
        <fullName evidence="1">Uncharacterized protein</fullName>
    </submittedName>
</protein>
<name>A0A6J4UX00_9BACT</name>
<accession>A0A6J4UX00</accession>
<sequence length="51" mass="5490">MIDTLTNPVPIERPAMWAVVMTFAVTDATTTVNTASARTANANTRMPRGEP</sequence>
<dbReference type="AlphaFoldDB" id="A0A6J4UX00"/>